<keyword evidence="7 9" id="KW-0472">Membrane</keyword>
<dbReference type="Pfam" id="PF01594">
    <property type="entry name" value="AI-2E_transport"/>
    <property type="match status" value="1"/>
</dbReference>
<evidence type="ECO:0000256" key="7">
    <source>
        <dbReference type="ARBA" id="ARBA00023136"/>
    </source>
</evidence>
<dbReference type="GO" id="GO:0005886">
    <property type="term" value="C:plasma membrane"/>
    <property type="evidence" value="ECO:0007669"/>
    <property type="project" value="UniProtKB-SubCell"/>
</dbReference>
<dbReference type="InterPro" id="IPR002549">
    <property type="entry name" value="AI-2E-like"/>
</dbReference>
<comment type="similarity">
    <text evidence="2">Belongs to the autoinducer-2 exporter (AI-2E) (TC 2.A.86) family.</text>
</comment>
<evidence type="ECO:0000256" key="2">
    <source>
        <dbReference type="ARBA" id="ARBA00009773"/>
    </source>
</evidence>
<name>A0A7Y9R054_9BURK</name>
<feature type="transmembrane region" description="Helical" evidence="9">
    <location>
        <begin position="261"/>
        <end position="280"/>
    </location>
</feature>
<evidence type="ECO:0000256" key="9">
    <source>
        <dbReference type="SAM" id="Phobius"/>
    </source>
</evidence>
<reference evidence="10 11" key="1">
    <citation type="submission" date="2020-07" db="EMBL/GenBank/DDBJ databases">
        <title>Genomic Encyclopedia of Archaeal and Bacterial Type Strains, Phase II (KMG-II): from individual species to whole genera.</title>
        <authorList>
            <person name="Goeker M."/>
        </authorList>
    </citation>
    <scope>NUCLEOTIDE SEQUENCE [LARGE SCALE GENOMIC DNA]</scope>
    <source>
        <strain evidence="10 11">DSM 21226</strain>
    </source>
</reference>
<accession>A0A7Y9R054</accession>
<evidence type="ECO:0000313" key="10">
    <source>
        <dbReference type="EMBL" id="NYG34746.1"/>
    </source>
</evidence>
<keyword evidence="6 9" id="KW-1133">Transmembrane helix</keyword>
<gene>
    <name evidence="10" type="ORF">BDD16_003732</name>
</gene>
<feature type="transmembrane region" description="Helical" evidence="9">
    <location>
        <begin position="227"/>
        <end position="255"/>
    </location>
</feature>
<feature type="transmembrane region" description="Helical" evidence="9">
    <location>
        <begin position="30"/>
        <end position="47"/>
    </location>
</feature>
<proteinExistence type="inferred from homology"/>
<evidence type="ECO:0000256" key="8">
    <source>
        <dbReference type="SAM" id="MobiDB-lite"/>
    </source>
</evidence>
<dbReference type="EMBL" id="JACCFH010000001">
    <property type="protein sequence ID" value="NYG34746.1"/>
    <property type="molecule type" value="Genomic_DNA"/>
</dbReference>
<feature type="transmembrane region" description="Helical" evidence="9">
    <location>
        <begin position="326"/>
        <end position="351"/>
    </location>
</feature>
<feature type="transmembrane region" description="Helical" evidence="9">
    <location>
        <begin position="59"/>
        <end position="81"/>
    </location>
</feature>
<dbReference type="PANTHER" id="PTHR21716">
    <property type="entry name" value="TRANSMEMBRANE PROTEIN"/>
    <property type="match status" value="1"/>
</dbReference>
<evidence type="ECO:0000256" key="6">
    <source>
        <dbReference type="ARBA" id="ARBA00022989"/>
    </source>
</evidence>
<dbReference type="Proteomes" id="UP000518288">
    <property type="component" value="Unassembled WGS sequence"/>
</dbReference>
<comment type="caution">
    <text evidence="10">The sequence shown here is derived from an EMBL/GenBank/DDBJ whole genome shotgun (WGS) entry which is preliminary data.</text>
</comment>
<evidence type="ECO:0000256" key="1">
    <source>
        <dbReference type="ARBA" id="ARBA00004651"/>
    </source>
</evidence>
<comment type="subcellular location">
    <subcellularLocation>
        <location evidence="1">Cell membrane</location>
        <topology evidence="1">Multi-pass membrane protein</topology>
    </subcellularLocation>
</comment>
<feature type="transmembrane region" description="Helical" evidence="9">
    <location>
        <begin position="169"/>
        <end position="188"/>
    </location>
</feature>
<feature type="transmembrane region" description="Helical" evidence="9">
    <location>
        <begin position="7"/>
        <end position="24"/>
    </location>
</feature>
<keyword evidence="11" id="KW-1185">Reference proteome</keyword>
<evidence type="ECO:0000256" key="5">
    <source>
        <dbReference type="ARBA" id="ARBA00022692"/>
    </source>
</evidence>
<evidence type="ECO:0000256" key="3">
    <source>
        <dbReference type="ARBA" id="ARBA00022448"/>
    </source>
</evidence>
<protein>
    <submittedName>
        <fullName evidence="10">Putative PurR-regulated permease PerM</fullName>
    </submittedName>
</protein>
<sequence length="636" mass="67108">MHLPRSIGHSLKFIVIALVVAGLYFGRDILVPLALAALLGFVLDPLVSRLCRLGLRRGLAVGVVTSGTLSLLVGIGLLVGLQMVQLSSDLPRYQQTIEQKMHALRQGMSRTGSLDAASRLVLSLEHELEATRQTLERGGAAEAARKATPVRVINNVSPLNEVTAWVGPVLDRLLTGGIAAVLLVFILLERHELCDRILRMAGPNLRPMTDALNEAARRVSALLSMQVLVNAGFGVALGGGLWLLGIPGSLLWGTLAAMLRFVPYLGPMLAAAFPLLLATAIDPGWTLLAWTAGLIFSLEMILNNVVEPWLYGSSAGLATVAMLLSAAFWTALWGPVGLILATPLSVCLVVLGRHLPPFRFLDVLFGSDPVFDARTRLYRRLAGGHAGEAQVLARKETEERGLATFYGSSAIPALGEVSGARASLWSEEQRRRVHAGMASVLNSLREVHPLGASTAGDHARPTPPVCCVGLSGPADGLSAAMLAHALSGSGTPARALTAEALLAEWPPEGAAVELPRVCIVSYHPAPQRALRQLARRLHRTAPAVEILAGLWERDGDPPVATQSLKGEVAAVFHTLADGLSLMVRTDARAETSGAAPQTPSSPDRGHRSQGSARPERDHAAGPSDLGALLGGAAVTP</sequence>
<feature type="transmembrane region" description="Helical" evidence="9">
    <location>
        <begin position="287"/>
        <end position="306"/>
    </location>
</feature>
<organism evidence="10 11">
    <name type="scientific">Sphaerotilus montanus</name>
    <dbReference type="NCBI Taxonomy" id="522889"/>
    <lineage>
        <taxon>Bacteria</taxon>
        <taxon>Pseudomonadati</taxon>
        <taxon>Pseudomonadota</taxon>
        <taxon>Betaproteobacteria</taxon>
        <taxon>Burkholderiales</taxon>
        <taxon>Sphaerotilaceae</taxon>
        <taxon>Sphaerotilus</taxon>
    </lineage>
</organism>
<keyword evidence="4" id="KW-1003">Cell membrane</keyword>
<keyword evidence="3" id="KW-0813">Transport</keyword>
<dbReference type="PANTHER" id="PTHR21716:SF53">
    <property type="entry name" value="PERMEASE PERM-RELATED"/>
    <property type="match status" value="1"/>
</dbReference>
<dbReference type="RefSeq" id="WP_179635351.1">
    <property type="nucleotide sequence ID" value="NZ_JACCFH010000001.1"/>
</dbReference>
<dbReference type="AlphaFoldDB" id="A0A7Y9R054"/>
<evidence type="ECO:0000256" key="4">
    <source>
        <dbReference type="ARBA" id="ARBA00022475"/>
    </source>
</evidence>
<evidence type="ECO:0000313" key="11">
    <source>
        <dbReference type="Proteomes" id="UP000518288"/>
    </source>
</evidence>
<keyword evidence="5 9" id="KW-0812">Transmembrane</keyword>
<feature type="region of interest" description="Disordered" evidence="8">
    <location>
        <begin position="588"/>
        <end position="636"/>
    </location>
</feature>